<dbReference type="EMBL" id="DXCK01000124">
    <property type="protein sequence ID" value="HIZ02444.1"/>
    <property type="molecule type" value="Genomic_DNA"/>
</dbReference>
<evidence type="ECO:0000256" key="2">
    <source>
        <dbReference type="SAM" id="SignalP"/>
    </source>
</evidence>
<dbReference type="AlphaFoldDB" id="A0A9D2A703"/>
<dbReference type="GO" id="GO:0016787">
    <property type="term" value="F:hydrolase activity"/>
    <property type="evidence" value="ECO:0007669"/>
    <property type="project" value="UniProtKB-KW"/>
</dbReference>
<dbReference type="InterPro" id="IPR008928">
    <property type="entry name" value="6-hairpin_glycosidase_sf"/>
</dbReference>
<dbReference type="PANTHER" id="PTHR47791">
    <property type="entry name" value="MEIOTICALLY UP-REGULATED GENE 191 PROTEIN"/>
    <property type="match status" value="1"/>
</dbReference>
<feature type="chain" id="PRO_5038606578" evidence="2">
    <location>
        <begin position="22"/>
        <end position="409"/>
    </location>
</feature>
<keyword evidence="2" id="KW-0732">Signal</keyword>
<dbReference type="PANTHER" id="PTHR47791:SF3">
    <property type="entry name" value="MEIOTICALLY UP-REGULATED GENE 191 PROTEIN"/>
    <property type="match status" value="1"/>
</dbReference>
<dbReference type="Gene3D" id="1.50.10.20">
    <property type="match status" value="1"/>
</dbReference>
<reference evidence="3" key="2">
    <citation type="submission" date="2021-04" db="EMBL/GenBank/DDBJ databases">
        <authorList>
            <person name="Gilroy R."/>
        </authorList>
    </citation>
    <scope>NUCLEOTIDE SEQUENCE</scope>
    <source>
        <strain evidence="3">ChiHjej12B11-24981</strain>
    </source>
</reference>
<name>A0A9D2A703_9BACE</name>
<dbReference type="SUPFAM" id="SSF48208">
    <property type="entry name" value="Six-hairpin glycosidases"/>
    <property type="match status" value="1"/>
</dbReference>
<dbReference type="InterPro" id="IPR053169">
    <property type="entry name" value="MUG_Protein"/>
</dbReference>
<accession>A0A9D2A703</accession>
<sequence>MIYLKYLLFIFLLAIAPTSCSSNEDIGEEPPKEEPQPDPDPEPTPDPDDEIPASIADSSYYYYNKAFLLENWGEKNLTFYRDMQGSTNYAYFWNQALIILMVEDRYYCREDESLKPFISNLLDAFREHEKNSATGLIYDWTWNDFTDDLLWAGLAFIRGYQITGEERFLEQAKWDWEFLYNRAYDKQLGGGLWWSVEEGNKSGLSNNPAVSMACYLYEATGDEIYREQAIDIYNWIYNTLRQPDGSIDENISKDGTLTRSYNVYNVGAFIEAANALHRITGEDYYLQDAHKSIEYVMQNKVTDQGIMSKWHRDGTWQSEFARGMGLFVKDNNLWDYETTYTTDRKPITYYEWMKLNAEAAWNTHNSDFLTFNEWEKATPDEPGDGKTWTALEMVSSVVMTQVTPDEHPE</sequence>
<feature type="signal peptide" evidence="2">
    <location>
        <begin position="1"/>
        <end position="21"/>
    </location>
</feature>
<proteinExistence type="predicted"/>
<comment type="caution">
    <text evidence="3">The sequence shown here is derived from an EMBL/GenBank/DDBJ whole genome shotgun (WGS) entry which is preliminary data.</text>
</comment>
<dbReference type="Proteomes" id="UP000824023">
    <property type="component" value="Unassembled WGS sequence"/>
</dbReference>
<evidence type="ECO:0000313" key="3">
    <source>
        <dbReference type="EMBL" id="HIZ02444.1"/>
    </source>
</evidence>
<feature type="region of interest" description="Disordered" evidence="1">
    <location>
        <begin position="21"/>
        <end position="50"/>
    </location>
</feature>
<organism evidence="3 4">
    <name type="scientific">Candidatus Bacteroides merdipullorum</name>
    <dbReference type="NCBI Taxonomy" id="2838474"/>
    <lineage>
        <taxon>Bacteria</taxon>
        <taxon>Pseudomonadati</taxon>
        <taxon>Bacteroidota</taxon>
        <taxon>Bacteroidia</taxon>
        <taxon>Bacteroidales</taxon>
        <taxon>Bacteroidaceae</taxon>
        <taxon>Bacteroides</taxon>
    </lineage>
</organism>
<dbReference type="Pfam" id="PF03663">
    <property type="entry name" value="Glyco_hydro_76"/>
    <property type="match status" value="1"/>
</dbReference>
<evidence type="ECO:0000313" key="4">
    <source>
        <dbReference type="Proteomes" id="UP000824023"/>
    </source>
</evidence>
<dbReference type="InterPro" id="IPR005198">
    <property type="entry name" value="Glyco_hydro_76"/>
</dbReference>
<keyword evidence="3" id="KW-0378">Hydrolase</keyword>
<reference evidence="3" key="1">
    <citation type="journal article" date="2021" name="PeerJ">
        <title>Extensive microbial diversity within the chicken gut microbiome revealed by metagenomics and culture.</title>
        <authorList>
            <person name="Gilroy R."/>
            <person name="Ravi A."/>
            <person name="Getino M."/>
            <person name="Pursley I."/>
            <person name="Horton D.L."/>
            <person name="Alikhan N.F."/>
            <person name="Baker D."/>
            <person name="Gharbi K."/>
            <person name="Hall N."/>
            <person name="Watson M."/>
            <person name="Adriaenssens E.M."/>
            <person name="Foster-Nyarko E."/>
            <person name="Jarju S."/>
            <person name="Secka A."/>
            <person name="Antonio M."/>
            <person name="Oren A."/>
            <person name="Chaudhuri R.R."/>
            <person name="La Ragione R."/>
            <person name="Hildebrand F."/>
            <person name="Pallen M.J."/>
        </authorList>
    </citation>
    <scope>NUCLEOTIDE SEQUENCE</scope>
    <source>
        <strain evidence="3">ChiHjej12B11-24981</strain>
    </source>
</reference>
<dbReference type="GO" id="GO:0005975">
    <property type="term" value="P:carbohydrate metabolic process"/>
    <property type="evidence" value="ECO:0007669"/>
    <property type="project" value="InterPro"/>
</dbReference>
<evidence type="ECO:0000256" key="1">
    <source>
        <dbReference type="SAM" id="MobiDB-lite"/>
    </source>
</evidence>
<protein>
    <submittedName>
        <fullName evidence="3">Glycoside hydrolase family 76 protein</fullName>
    </submittedName>
</protein>
<gene>
    <name evidence="3" type="ORF">H9819_09405</name>
</gene>
<feature type="compositionally biased region" description="Acidic residues" evidence="1">
    <location>
        <begin position="36"/>
        <end position="50"/>
    </location>
</feature>